<dbReference type="Pfam" id="PF01868">
    <property type="entry name" value="RNase_P-MRP_p29"/>
    <property type="match status" value="1"/>
</dbReference>
<dbReference type="WBParaSite" id="nRc.2.0.1.t36363-RA">
    <property type="protein sequence ID" value="nRc.2.0.1.t36363-RA"/>
    <property type="gene ID" value="nRc.2.0.1.g36363"/>
</dbReference>
<evidence type="ECO:0000313" key="7">
    <source>
        <dbReference type="WBParaSite" id="nRc.2.0.1.t36363-RA"/>
    </source>
</evidence>
<dbReference type="GO" id="GO:0000172">
    <property type="term" value="C:ribonuclease MRP complex"/>
    <property type="evidence" value="ECO:0007669"/>
    <property type="project" value="InterPro"/>
</dbReference>
<comment type="similarity">
    <text evidence="3">Belongs to the eukaryotic/archaeal RNase P protein component 1 family.</text>
</comment>
<comment type="subunit">
    <text evidence="5">Component of nuclear RNase P and RNase MRP ribonucleoproteins. RNase P consists of a catalytic RNA moiety and 10 different protein chains; POP1, POP4, POP5, POP7, RPP14, RPP21, RPP25, RPP30, RPP38 and RPP40. Within the RNase P complex, POP1, POP7 and RPP25 form the 'finger' subcomplex, POP5, RPP14, RPP40 and homodimeric RPP30 form the 'palm' subcomplex, and RPP21, POP4 and RPP38 form the 'wrist' subcomplex. All subunits of the RNase P complex interact with the catalytic RNA. Several subunits of RNase P are also part of the RNase MRP complex. RNase MRP consists of a catalytic RNA moiety and about 8 protein subunits; POP1, POP7, RPP25, RPP30, RPP38, RPP40 and possibly also POP4 and POP5.</text>
</comment>
<dbReference type="PANTHER" id="PTHR13348">
    <property type="entry name" value="RIBONUCLEASE P SUBUNIT P29"/>
    <property type="match status" value="1"/>
</dbReference>
<dbReference type="Proteomes" id="UP000887565">
    <property type="component" value="Unplaced"/>
</dbReference>
<dbReference type="SUPFAM" id="SSF101744">
    <property type="entry name" value="Rof/RNase P subunit-like"/>
    <property type="match status" value="1"/>
</dbReference>
<evidence type="ECO:0000256" key="1">
    <source>
        <dbReference type="ARBA" id="ARBA00002435"/>
    </source>
</evidence>
<sequence length="141" mass="16738">MPVYAQSFILERTIVKEKKEKPNLCNIVRKYHDLNKCKVRYQDFLPVYELWKQYMKTTFGSGSKNESQISLNGIVVRETKNTFQIVTKKDKFITLPKCGSNFQFILDDQLYTIYGDNFCFTPDNRIQKKFKNMLITRLIDV</sequence>
<evidence type="ECO:0000256" key="5">
    <source>
        <dbReference type="ARBA" id="ARBA00046486"/>
    </source>
</evidence>
<comment type="subcellular location">
    <subcellularLocation>
        <location evidence="2">Nucleus</location>
    </subcellularLocation>
</comment>
<name>A0A915KC54_ROMCU</name>
<dbReference type="InterPro" id="IPR023534">
    <property type="entry name" value="Rof/RNase_P-like"/>
</dbReference>
<evidence type="ECO:0000256" key="2">
    <source>
        <dbReference type="ARBA" id="ARBA00004123"/>
    </source>
</evidence>
<dbReference type="GO" id="GO:0005634">
    <property type="term" value="C:nucleus"/>
    <property type="evidence" value="ECO:0007669"/>
    <property type="project" value="UniProtKB-SubCell"/>
</dbReference>
<dbReference type="GO" id="GO:0001682">
    <property type="term" value="P:tRNA 5'-leader removal"/>
    <property type="evidence" value="ECO:0007669"/>
    <property type="project" value="InterPro"/>
</dbReference>
<reference evidence="7" key="1">
    <citation type="submission" date="2022-11" db="UniProtKB">
        <authorList>
            <consortium name="WormBaseParasite"/>
        </authorList>
    </citation>
    <scope>IDENTIFICATION</scope>
</reference>
<protein>
    <recommendedName>
        <fullName evidence="4">Ribonuclease P protein subunit p29</fullName>
    </recommendedName>
</protein>
<evidence type="ECO:0000313" key="6">
    <source>
        <dbReference type="Proteomes" id="UP000887565"/>
    </source>
</evidence>
<dbReference type="AlphaFoldDB" id="A0A915KC54"/>
<accession>A0A915KC54</accession>
<dbReference type="SMART" id="SM00538">
    <property type="entry name" value="POP4"/>
    <property type="match status" value="1"/>
</dbReference>
<evidence type="ECO:0000256" key="3">
    <source>
        <dbReference type="ARBA" id="ARBA00006181"/>
    </source>
</evidence>
<dbReference type="InterPro" id="IPR016848">
    <property type="entry name" value="RNase_P/MRP_Rpp29-subunit"/>
</dbReference>
<dbReference type="InterPro" id="IPR036980">
    <property type="entry name" value="RNase_P/MRP_Rpp29_sf"/>
</dbReference>
<dbReference type="Gene3D" id="2.30.30.210">
    <property type="entry name" value="Ribonuclease P/MRP, subunit p29"/>
    <property type="match status" value="1"/>
</dbReference>
<dbReference type="GO" id="GO:0006364">
    <property type="term" value="P:rRNA processing"/>
    <property type="evidence" value="ECO:0007669"/>
    <property type="project" value="TreeGrafter"/>
</dbReference>
<dbReference type="PANTHER" id="PTHR13348:SF0">
    <property type="entry name" value="RIBONUCLEASE P PROTEIN SUBUNIT P29"/>
    <property type="match status" value="1"/>
</dbReference>
<dbReference type="InterPro" id="IPR002730">
    <property type="entry name" value="Rpp29/RNP1"/>
</dbReference>
<proteinExistence type="inferred from homology"/>
<comment type="function">
    <text evidence="1">Component of ribonuclease P, a ribonucleoprotein complex that generates mature tRNA molecules by cleaving their 5'-ends.</text>
</comment>
<keyword evidence="6" id="KW-1185">Reference proteome</keyword>
<evidence type="ECO:0000256" key="4">
    <source>
        <dbReference type="ARBA" id="ARBA00016225"/>
    </source>
</evidence>
<dbReference type="GO" id="GO:0033204">
    <property type="term" value="F:ribonuclease P RNA binding"/>
    <property type="evidence" value="ECO:0007669"/>
    <property type="project" value="InterPro"/>
</dbReference>
<organism evidence="6 7">
    <name type="scientific">Romanomermis culicivorax</name>
    <name type="common">Nematode worm</name>
    <dbReference type="NCBI Taxonomy" id="13658"/>
    <lineage>
        <taxon>Eukaryota</taxon>
        <taxon>Metazoa</taxon>
        <taxon>Ecdysozoa</taxon>
        <taxon>Nematoda</taxon>
        <taxon>Enoplea</taxon>
        <taxon>Dorylaimia</taxon>
        <taxon>Mermithida</taxon>
        <taxon>Mermithoidea</taxon>
        <taxon>Mermithidae</taxon>
        <taxon>Romanomermis</taxon>
    </lineage>
</organism>
<dbReference type="GO" id="GO:0030677">
    <property type="term" value="C:ribonuclease P complex"/>
    <property type="evidence" value="ECO:0007669"/>
    <property type="project" value="InterPro"/>
</dbReference>